<dbReference type="RefSeq" id="WP_184339343.1">
    <property type="nucleotide sequence ID" value="NZ_JACHIG010000003.1"/>
</dbReference>
<evidence type="ECO:0000313" key="2">
    <source>
        <dbReference type="EMBL" id="MBB5032416.1"/>
    </source>
</evidence>
<keyword evidence="3" id="KW-1185">Reference proteome</keyword>
<dbReference type="AlphaFoldDB" id="A0A7W7YA47"/>
<organism evidence="2 3">
    <name type="scientific">Prosthecobacter vanneervenii</name>
    <dbReference type="NCBI Taxonomy" id="48466"/>
    <lineage>
        <taxon>Bacteria</taxon>
        <taxon>Pseudomonadati</taxon>
        <taxon>Verrucomicrobiota</taxon>
        <taxon>Verrucomicrobiia</taxon>
        <taxon>Verrucomicrobiales</taxon>
        <taxon>Verrucomicrobiaceae</taxon>
        <taxon>Prosthecobacter</taxon>
    </lineage>
</organism>
<comment type="caution">
    <text evidence="2">The sequence shown here is derived from an EMBL/GenBank/DDBJ whole genome shotgun (WGS) entry which is preliminary data.</text>
</comment>
<reference evidence="2 3" key="1">
    <citation type="submission" date="2020-08" db="EMBL/GenBank/DDBJ databases">
        <title>Genomic Encyclopedia of Type Strains, Phase IV (KMG-IV): sequencing the most valuable type-strain genomes for metagenomic binning, comparative biology and taxonomic classification.</title>
        <authorList>
            <person name="Goeker M."/>
        </authorList>
    </citation>
    <scope>NUCLEOTIDE SEQUENCE [LARGE SCALE GENOMIC DNA]</scope>
    <source>
        <strain evidence="2 3">DSM 12252</strain>
    </source>
</reference>
<feature type="chain" id="PRO_5031311301" description="3-keto-disaccharide hydrolase domain-containing protein" evidence="1">
    <location>
        <begin position="17"/>
        <end position="225"/>
    </location>
</feature>
<dbReference type="Gene3D" id="2.60.120.560">
    <property type="entry name" value="Exo-inulinase, domain 1"/>
    <property type="match status" value="1"/>
</dbReference>
<gene>
    <name evidence="2" type="ORF">HNQ65_001993</name>
</gene>
<feature type="signal peptide" evidence="1">
    <location>
        <begin position="1"/>
        <end position="16"/>
    </location>
</feature>
<accession>A0A7W7YA47</accession>
<evidence type="ECO:0000313" key="3">
    <source>
        <dbReference type="Proteomes" id="UP000590740"/>
    </source>
</evidence>
<dbReference type="EMBL" id="JACHIG010000003">
    <property type="protein sequence ID" value="MBB5032416.1"/>
    <property type="molecule type" value="Genomic_DNA"/>
</dbReference>
<sequence>MKSLLCLALLSTAAFAVDYPRVIFSDDFSADGFGKAWGHYKSASVVKGGVLVGITAPESDHNAVDVIRIAPETDLEVSVKFQLVSDQAKGFNIWLDDKDYKGSHAGHICSITVNPKAVVVADAKTGTFSNDIYTRKKAVPPTLTAEDKANMQKWTKSTPTTVSFKEWHTLTVRTHGDVVETSIDGKVVNTFQSPGVAHDHKTVVSITTNKVDVIYDDFSIKGVAK</sequence>
<evidence type="ECO:0000256" key="1">
    <source>
        <dbReference type="SAM" id="SignalP"/>
    </source>
</evidence>
<dbReference type="Proteomes" id="UP000590740">
    <property type="component" value="Unassembled WGS sequence"/>
</dbReference>
<proteinExistence type="predicted"/>
<evidence type="ECO:0008006" key="4">
    <source>
        <dbReference type="Google" id="ProtNLM"/>
    </source>
</evidence>
<keyword evidence="1" id="KW-0732">Signal</keyword>
<name>A0A7W7YA47_9BACT</name>
<protein>
    <recommendedName>
        <fullName evidence="4">3-keto-disaccharide hydrolase domain-containing protein</fullName>
    </recommendedName>
</protein>